<feature type="non-terminal residue" evidence="1">
    <location>
        <position position="373"/>
    </location>
</feature>
<name>A0ACC1HJ74_9FUNG</name>
<sequence length="373" mass="40492">MRDDTSTPATPLVSSHLQESRLARKQRRWEPIRDLLQKATANNRKLHPDTMKQGSSPKDDRRASNFPDTRHNSNNYHSTDRNLSALSMRQQQQQQDLSNTRPLSDPPSPAPLLSLNSRQPPRPAVGSAVAATPTLHRPARPHPLASTREQARIGSMRKATKLAALRQKRAVNPISPHGQQPTAVKGAAAGIEVASPSPRHYSNDARAGCPRESDTEDEAFFDNSTLDALLREISSAGDDAPARVQTGVKLGGETLPSPAPKRTPVDVHIDVPATEKGAVGELMQYTPSTRAKGYQFPPTDSPTTDVTEPEFTINIPRTSLTGALPYPSDGITGRDPHHADKRRGGRKHSSSLSSLQDKRGANATGLRGSNTRH</sequence>
<dbReference type="Proteomes" id="UP001145114">
    <property type="component" value="Unassembled WGS sequence"/>
</dbReference>
<reference evidence="1" key="1">
    <citation type="submission" date="2022-06" db="EMBL/GenBank/DDBJ databases">
        <title>Phylogenomic reconstructions and comparative analyses of Kickxellomycotina fungi.</title>
        <authorList>
            <person name="Reynolds N.K."/>
            <person name="Stajich J.E."/>
            <person name="Barry K."/>
            <person name="Grigoriev I.V."/>
            <person name="Crous P."/>
            <person name="Smith M.E."/>
        </authorList>
    </citation>
    <scope>NUCLEOTIDE SEQUENCE</scope>
    <source>
        <strain evidence="1">RSA 2271</strain>
    </source>
</reference>
<protein>
    <submittedName>
        <fullName evidence="1">Uncharacterized protein</fullName>
    </submittedName>
</protein>
<gene>
    <name evidence="1" type="ORF">EV182_001783</name>
</gene>
<proteinExistence type="predicted"/>
<dbReference type="EMBL" id="JAMZIH010005443">
    <property type="protein sequence ID" value="KAJ1675173.1"/>
    <property type="molecule type" value="Genomic_DNA"/>
</dbReference>
<evidence type="ECO:0000313" key="2">
    <source>
        <dbReference type="Proteomes" id="UP001145114"/>
    </source>
</evidence>
<comment type="caution">
    <text evidence="1">The sequence shown here is derived from an EMBL/GenBank/DDBJ whole genome shotgun (WGS) entry which is preliminary data.</text>
</comment>
<evidence type="ECO:0000313" key="1">
    <source>
        <dbReference type="EMBL" id="KAJ1675173.1"/>
    </source>
</evidence>
<organism evidence="1 2">
    <name type="scientific">Spiromyces aspiralis</name>
    <dbReference type="NCBI Taxonomy" id="68401"/>
    <lineage>
        <taxon>Eukaryota</taxon>
        <taxon>Fungi</taxon>
        <taxon>Fungi incertae sedis</taxon>
        <taxon>Zoopagomycota</taxon>
        <taxon>Kickxellomycotina</taxon>
        <taxon>Kickxellomycetes</taxon>
        <taxon>Kickxellales</taxon>
        <taxon>Kickxellaceae</taxon>
        <taxon>Spiromyces</taxon>
    </lineage>
</organism>
<accession>A0ACC1HJ74</accession>
<keyword evidence="2" id="KW-1185">Reference proteome</keyword>